<evidence type="ECO:0000313" key="3">
    <source>
        <dbReference type="Proteomes" id="UP000219621"/>
    </source>
</evidence>
<dbReference type="SMART" id="SM00871">
    <property type="entry name" value="AraC_E_bind"/>
    <property type="match status" value="1"/>
</dbReference>
<dbReference type="RefSeq" id="WP_097280127.1">
    <property type="nucleotide sequence ID" value="NZ_OCNJ01000007.1"/>
</dbReference>
<dbReference type="InterPro" id="IPR010499">
    <property type="entry name" value="AraC_E-bd"/>
</dbReference>
<organism evidence="2 3">
    <name type="scientific">Caenispirillum bisanense</name>
    <dbReference type="NCBI Taxonomy" id="414052"/>
    <lineage>
        <taxon>Bacteria</taxon>
        <taxon>Pseudomonadati</taxon>
        <taxon>Pseudomonadota</taxon>
        <taxon>Alphaproteobacteria</taxon>
        <taxon>Rhodospirillales</taxon>
        <taxon>Novispirillaceae</taxon>
        <taxon>Caenispirillum</taxon>
    </lineage>
</organism>
<sequence>MEIKDVAPLSVVRQHRRLTLPQVGPASVEACAAVAAEVEAAGLSVAGPWIFAARGLPRDTETAFDLDYCLPVAGGSDGLPALHCAAAIYEGPLTGLFSDGYAPLLAAIAAAGLRPTGDSREVYHRWEGPDSPANRVEIQIGVAPADGG</sequence>
<dbReference type="InterPro" id="IPR011256">
    <property type="entry name" value="Reg_factor_effector_dom_sf"/>
</dbReference>
<accession>A0A286GPY3</accession>
<dbReference type="EMBL" id="OCNJ01000007">
    <property type="protein sequence ID" value="SOD97562.1"/>
    <property type="molecule type" value="Genomic_DNA"/>
</dbReference>
<gene>
    <name evidence="2" type="ORF">SAMN05421508_1077</name>
</gene>
<name>A0A286GPY3_9PROT</name>
<dbReference type="Proteomes" id="UP000219621">
    <property type="component" value="Unassembled WGS sequence"/>
</dbReference>
<keyword evidence="3" id="KW-1185">Reference proteome</keyword>
<feature type="domain" description="AraC effector-binding" evidence="1">
    <location>
        <begin position="1"/>
        <end position="143"/>
    </location>
</feature>
<proteinExistence type="predicted"/>
<protein>
    <recommendedName>
        <fullName evidence="1">AraC effector-binding domain-containing protein</fullName>
    </recommendedName>
</protein>
<reference evidence="2 3" key="1">
    <citation type="submission" date="2017-09" db="EMBL/GenBank/DDBJ databases">
        <authorList>
            <person name="Ehlers B."/>
            <person name="Leendertz F.H."/>
        </authorList>
    </citation>
    <scope>NUCLEOTIDE SEQUENCE [LARGE SCALE GENOMIC DNA]</scope>
    <source>
        <strain evidence="2 3">USBA 140</strain>
    </source>
</reference>
<evidence type="ECO:0000313" key="2">
    <source>
        <dbReference type="EMBL" id="SOD97562.1"/>
    </source>
</evidence>
<dbReference type="AlphaFoldDB" id="A0A286GPY3"/>
<dbReference type="SUPFAM" id="SSF55136">
    <property type="entry name" value="Probable bacterial effector-binding domain"/>
    <property type="match status" value="1"/>
</dbReference>
<dbReference type="OrthoDB" id="7914880at2"/>
<dbReference type="Gene3D" id="3.20.80.10">
    <property type="entry name" value="Regulatory factor, effector binding domain"/>
    <property type="match status" value="1"/>
</dbReference>
<evidence type="ECO:0000259" key="1">
    <source>
        <dbReference type="SMART" id="SM00871"/>
    </source>
</evidence>